<keyword evidence="5" id="KW-1185">Reference proteome</keyword>
<evidence type="ECO:0000313" key="4">
    <source>
        <dbReference type="EMBL" id="CAH9418612.1"/>
    </source>
</evidence>
<dbReference type="InterPro" id="IPR001932">
    <property type="entry name" value="PPM-type_phosphatase-like_dom"/>
</dbReference>
<evidence type="ECO:0000259" key="2">
    <source>
        <dbReference type="SMART" id="SM00065"/>
    </source>
</evidence>
<dbReference type="PANTHER" id="PTHR43156:SF2">
    <property type="entry name" value="STAGE II SPORULATION PROTEIN E"/>
    <property type="match status" value="1"/>
</dbReference>
<feature type="domain" description="PPM-type phosphatase" evidence="3">
    <location>
        <begin position="307"/>
        <end position="530"/>
    </location>
</feature>
<dbReference type="InterPro" id="IPR052016">
    <property type="entry name" value="Bact_Sigma-Reg"/>
</dbReference>
<dbReference type="SMART" id="SM00331">
    <property type="entry name" value="PP2C_SIG"/>
    <property type="match status" value="1"/>
</dbReference>
<dbReference type="SUPFAM" id="SSF81606">
    <property type="entry name" value="PP2C-like"/>
    <property type="match status" value="1"/>
</dbReference>
<dbReference type="SMART" id="SM00065">
    <property type="entry name" value="GAF"/>
    <property type="match status" value="1"/>
</dbReference>
<evidence type="ECO:0000259" key="3">
    <source>
        <dbReference type="SMART" id="SM00331"/>
    </source>
</evidence>
<accession>A0ABM9H4Q0</accession>
<name>A0ABM9H4Q0_STRGL</name>
<dbReference type="InterPro" id="IPR029016">
    <property type="entry name" value="GAF-like_dom_sf"/>
</dbReference>
<keyword evidence="1" id="KW-0378">Hydrolase</keyword>
<dbReference type="Proteomes" id="UP001154015">
    <property type="component" value="Unassembled WGS sequence"/>
</dbReference>
<dbReference type="PANTHER" id="PTHR43156">
    <property type="entry name" value="STAGE II SPORULATION PROTEIN E-RELATED"/>
    <property type="match status" value="1"/>
</dbReference>
<dbReference type="EMBL" id="CAKXYP010000019">
    <property type="protein sequence ID" value="CAH9418612.1"/>
    <property type="molecule type" value="Genomic_DNA"/>
</dbReference>
<evidence type="ECO:0000313" key="5">
    <source>
        <dbReference type="Proteomes" id="UP001154015"/>
    </source>
</evidence>
<dbReference type="InterPro" id="IPR036457">
    <property type="entry name" value="PPM-type-like_dom_sf"/>
</dbReference>
<protein>
    <submittedName>
        <fullName evidence="4">Stage II sporulation E family protein</fullName>
    </submittedName>
</protein>
<reference evidence="4" key="1">
    <citation type="submission" date="2022-03" db="EMBL/GenBank/DDBJ databases">
        <authorList>
            <person name="Leyn A S."/>
        </authorList>
    </citation>
    <scope>NUCLEOTIDE SEQUENCE</scope>
    <source>
        <strain evidence="4">Streptomyces globisporus 4-3</strain>
    </source>
</reference>
<dbReference type="Gene3D" id="3.60.40.10">
    <property type="entry name" value="PPM-type phosphatase domain"/>
    <property type="match status" value="1"/>
</dbReference>
<dbReference type="Pfam" id="PF01590">
    <property type="entry name" value="GAF"/>
    <property type="match status" value="1"/>
</dbReference>
<dbReference type="SUPFAM" id="SSF55781">
    <property type="entry name" value="GAF domain-like"/>
    <property type="match status" value="1"/>
</dbReference>
<organism evidence="4 5">
    <name type="scientific">Streptomyces globisporus</name>
    <dbReference type="NCBI Taxonomy" id="1908"/>
    <lineage>
        <taxon>Bacteria</taxon>
        <taxon>Bacillati</taxon>
        <taxon>Actinomycetota</taxon>
        <taxon>Actinomycetes</taxon>
        <taxon>Kitasatosporales</taxon>
        <taxon>Streptomycetaceae</taxon>
        <taxon>Streptomyces</taxon>
    </lineage>
</organism>
<gene>
    <name evidence="4" type="ORF">SGL43_05661</name>
</gene>
<feature type="domain" description="GAF" evidence="2">
    <location>
        <begin position="142"/>
        <end position="289"/>
    </location>
</feature>
<evidence type="ECO:0000256" key="1">
    <source>
        <dbReference type="ARBA" id="ARBA00022801"/>
    </source>
</evidence>
<dbReference type="Pfam" id="PF07228">
    <property type="entry name" value="SpoIIE"/>
    <property type="match status" value="1"/>
</dbReference>
<comment type="caution">
    <text evidence="4">The sequence shown here is derived from an EMBL/GenBank/DDBJ whole genome shotgun (WGS) entry which is preliminary data.</text>
</comment>
<dbReference type="InterPro" id="IPR003018">
    <property type="entry name" value="GAF"/>
</dbReference>
<dbReference type="Gene3D" id="3.30.450.40">
    <property type="match status" value="1"/>
</dbReference>
<proteinExistence type="predicted"/>
<sequence length="549" mass="58312">MTSIPQVPTARTAEPLEASAWNTAPYPALMVDGLGTVRLYNDAAKTLIPRLRRGRPLSEAGIDWLDQGHRRRAAGPVDDAPPTGTIGDRDFAAHPSDHTDGTVVWWLVDDTDHRLARQALRTERQRSAFLGEASNALLSSLNLERCMDVTAELAAQHLADAALVITPRTGKRYPVVTCLRDGQPHSAIRLEDPEEVPGLAEALQGFPPVPSRWIDPASAPAWLEPEGFGPIGSIVVTPLPGHGVPAGALVLLRRDASAAFSSEEEVFARIFAARAGAAMSAARLYAEQSSLAHTLMQDLMPPVLRRSAGVEFAGGYRPSKNNERVGGDFYDVHPAADEAEASLAVLGDVCGKGLEAAVLTGKIRNTLHALLPLADDHQRMINLLNGALLSSHHTRFASLVLVSTLRKAGSVHLAVTSAGHPAPLVVRNDGTVEPVPSRGTVVGVLPNAAATTARTALEPGEFCLLYTDGITEARGGPLGDEMFGEARLTEALSHCAGMPAEAVVEHVQMLASQWTGDRAHDDMAVMAIAAPRSHHLSAVDGHTRGRFTA</sequence>